<name>A0A1X7EKE3_9PROT</name>
<proteinExistence type="predicted"/>
<dbReference type="Proteomes" id="UP000192936">
    <property type="component" value="Unassembled WGS sequence"/>
</dbReference>
<dbReference type="STRING" id="286727.SAMN02982917_1802"/>
<evidence type="ECO:0000313" key="1">
    <source>
        <dbReference type="EMBL" id="SMF35470.1"/>
    </source>
</evidence>
<dbReference type="EMBL" id="FXAK01000002">
    <property type="protein sequence ID" value="SMF35470.1"/>
    <property type="molecule type" value="Genomic_DNA"/>
</dbReference>
<gene>
    <name evidence="1" type="ORF">SAMN02982917_1802</name>
</gene>
<accession>A0A1X7EKE3</accession>
<dbReference type="RefSeq" id="WP_085084339.1">
    <property type="nucleotide sequence ID" value="NZ_FXAK01000002.1"/>
</dbReference>
<reference evidence="1 2" key="1">
    <citation type="submission" date="2017-04" db="EMBL/GenBank/DDBJ databases">
        <authorList>
            <person name="Afonso C.L."/>
            <person name="Miller P.J."/>
            <person name="Scott M.A."/>
            <person name="Spackman E."/>
            <person name="Goraichik I."/>
            <person name="Dimitrov K.M."/>
            <person name="Suarez D.L."/>
            <person name="Swayne D.E."/>
        </authorList>
    </citation>
    <scope>NUCLEOTIDE SEQUENCE [LARGE SCALE GENOMIC DNA]</scope>
    <source>
        <strain evidence="1 2">A2P</strain>
    </source>
</reference>
<organism evidence="1 2">
    <name type="scientific">Azospirillum oryzae</name>
    <dbReference type="NCBI Taxonomy" id="286727"/>
    <lineage>
        <taxon>Bacteria</taxon>
        <taxon>Pseudomonadati</taxon>
        <taxon>Pseudomonadota</taxon>
        <taxon>Alphaproteobacteria</taxon>
        <taxon>Rhodospirillales</taxon>
        <taxon>Azospirillaceae</taxon>
        <taxon>Azospirillum</taxon>
    </lineage>
</organism>
<protein>
    <submittedName>
        <fullName evidence="1">Uncharacterized protein</fullName>
    </submittedName>
</protein>
<evidence type="ECO:0000313" key="2">
    <source>
        <dbReference type="Proteomes" id="UP000192936"/>
    </source>
</evidence>
<dbReference type="OrthoDB" id="9181296at2"/>
<dbReference type="AlphaFoldDB" id="A0A1X7EKE3"/>
<sequence>MKVFSKEGMEMIDIKSIHREGDAIIIKGKIMGAMSAVMVIKPEDCWQAAKLLGLSLTAQLPALLMKGLFRSRKQVIGKPI</sequence>